<sequence length="70" mass="7887">MKPKKRIKILETTVSQLQKQVEKSALTITDASDPNLKAVISLNNGEFTIEKIRTNTTETETSELIIKDNK</sequence>
<dbReference type="Proteomes" id="UP000247681">
    <property type="component" value="Unassembled WGS sequence"/>
</dbReference>
<dbReference type="AlphaFoldDB" id="A0A2V4BZR2"/>
<dbReference type="RefSeq" id="WP_110347263.1">
    <property type="nucleotide sequence ID" value="NZ_QJHL01000003.1"/>
</dbReference>
<comment type="caution">
    <text evidence="1">The sequence shown here is derived from an EMBL/GenBank/DDBJ whole genome shotgun (WGS) entry which is preliminary data.</text>
</comment>
<evidence type="ECO:0000313" key="1">
    <source>
        <dbReference type="EMBL" id="PXY44536.1"/>
    </source>
</evidence>
<reference evidence="1 2" key="1">
    <citation type="submission" date="2018-05" db="EMBL/GenBank/DDBJ databases">
        <title>Flavobacterium sp. strain IMCC34758, incomplete genome.</title>
        <authorList>
            <person name="Joung Y."/>
        </authorList>
    </citation>
    <scope>NUCLEOTIDE SEQUENCE [LARGE SCALE GENOMIC DNA]</scope>
    <source>
        <strain evidence="1 2">IMCC34758</strain>
    </source>
</reference>
<protein>
    <submittedName>
        <fullName evidence="1">Uncharacterized protein</fullName>
    </submittedName>
</protein>
<dbReference type="EMBL" id="QJHL01000003">
    <property type="protein sequence ID" value="PXY44536.1"/>
    <property type="molecule type" value="Genomic_DNA"/>
</dbReference>
<name>A0A2V4BZR2_9FLAO</name>
<evidence type="ECO:0000313" key="2">
    <source>
        <dbReference type="Proteomes" id="UP000247681"/>
    </source>
</evidence>
<keyword evidence="2" id="KW-1185">Reference proteome</keyword>
<proteinExistence type="predicted"/>
<gene>
    <name evidence="1" type="ORF">DMB68_13795</name>
</gene>
<organism evidence="1 2">
    <name type="scientific">Flavobacterium hydrophilum</name>
    <dbReference type="NCBI Taxonomy" id="2211445"/>
    <lineage>
        <taxon>Bacteria</taxon>
        <taxon>Pseudomonadati</taxon>
        <taxon>Bacteroidota</taxon>
        <taxon>Flavobacteriia</taxon>
        <taxon>Flavobacteriales</taxon>
        <taxon>Flavobacteriaceae</taxon>
        <taxon>Flavobacterium</taxon>
    </lineage>
</organism>
<accession>A0A2V4BZR2</accession>